<dbReference type="OrthoDB" id="9886984at2"/>
<organism evidence="1 2">
    <name type="scientific">Mycolicibacterium canariasense</name>
    <name type="common">Mycobacterium canariasense</name>
    <dbReference type="NCBI Taxonomy" id="228230"/>
    <lineage>
        <taxon>Bacteria</taxon>
        <taxon>Bacillati</taxon>
        <taxon>Actinomycetota</taxon>
        <taxon>Actinomycetes</taxon>
        <taxon>Mycobacteriales</taxon>
        <taxon>Mycobacteriaceae</taxon>
        <taxon>Mycolicibacterium</taxon>
    </lineage>
</organism>
<sequence>MSSAVVTATHPTHWEVTSHSVAVTVRDVRKIESTYDWLVFNSHGQSLLTSNPVAAAAIEAVKATP</sequence>
<dbReference type="AlphaFoldDB" id="A0A117I8H2"/>
<dbReference type="RefSeq" id="WP_036439603.1">
    <property type="nucleotide sequence ID" value="NZ_BCSY01000008.1"/>
</dbReference>
<reference evidence="2" key="2">
    <citation type="submission" date="2016-02" db="EMBL/GenBank/DDBJ databases">
        <title>Draft genome sequence of five rapidly growing Mycobacterium species.</title>
        <authorList>
            <person name="Katahira K."/>
            <person name="Gotou Y."/>
            <person name="Iida K."/>
            <person name="Ogura Y."/>
            <person name="Hayashi T."/>
        </authorList>
    </citation>
    <scope>NUCLEOTIDE SEQUENCE [LARGE SCALE GENOMIC DNA]</scope>
    <source>
        <strain evidence="2">JCM15298</strain>
    </source>
</reference>
<gene>
    <name evidence="1" type="ORF">RMCC_0178</name>
</gene>
<name>A0A117I8H2_MYCCR</name>
<evidence type="ECO:0000313" key="1">
    <source>
        <dbReference type="EMBL" id="GAS93212.1"/>
    </source>
</evidence>
<dbReference type="Proteomes" id="UP000069443">
    <property type="component" value="Unassembled WGS sequence"/>
</dbReference>
<dbReference type="EMBL" id="BCSY01000008">
    <property type="protein sequence ID" value="GAS93212.1"/>
    <property type="molecule type" value="Genomic_DNA"/>
</dbReference>
<accession>A0A117I8H2</accession>
<evidence type="ECO:0000313" key="2">
    <source>
        <dbReference type="Proteomes" id="UP000069443"/>
    </source>
</evidence>
<protein>
    <submittedName>
        <fullName evidence="1">Uncharacterized protein</fullName>
    </submittedName>
</protein>
<proteinExistence type="predicted"/>
<comment type="caution">
    <text evidence="1">The sequence shown here is derived from an EMBL/GenBank/DDBJ whole genome shotgun (WGS) entry which is preliminary data.</text>
</comment>
<reference evidence="2" key="1">
    <citation type="journal article" date="2016" name="Genome Announc.">
        <title>Draft Genome Sequences of Five Rapidly Growing Mycobacterium Species, M. thermoresistibile, M. fortuitum subsp. acetamidolyticum, M. canariasense, M. brisbanense, and M. novocastrense.</title>
        <authorList>
            <person name="Katahira K."/>
            <person name="Ogura Y."/>
            <person name="Gotoh Y."/>
            <person name="Hayashi T."/>
        </authorList>
    </citation>
    <scope>NUCLEOTIDE SEQUENCE [LARGE SCALE GENOMIC DNA]</scope>
    <source>
        <strain evidence="2">JCM15298</strain>
    </source>
</reference>
<keyword evidence="2" id="KW-1185">Reference proteome</keyword>